<dbReference type="OMA" id="CAEREDW"/>
<proteinExistence type="predicted"/>
<dbReference type="EMBL" id="FN430351">
    <property type="protein sequence ID" value="CAZ85510.1"/>
    <property type="molecule type" value="Genomic_DNA"/>
</dbReference>
<accession>D5GLU3</accession>
<gene>
    <name evidence="1" type="ORF">GSTUM_00010422001</name>
</gene>
<dbReference type="RefSeq" id="XP_002841319.1">
    <property type="nucleotide sequence ID" value="XM_002841273.1"/>
</dbReference>
<keyword evidence="2" id="KW-1185">Reference proteome</keyword>
<dbReference type="AlphaFoldDB" id="D5GLU3"/>
<dbReference type="Proteomes" id="UP000006911">
    <property type="component" value="Unassembled WGS sequence"/>
</dbReference>
<sequence>MQPSASTRLRLTLAFFKLHNVLHPQLPLTPIERNRLLGLVKDSFRQQLNSVPTPPTDSHVGNLLVTLPFSTSLAGSKDLERIHEDPIGVFEQQVLAGRATLGLAGLCLNKYVEGIRAKGWRADGENALGRVLEGLQKSGLVTKMSAITNSPITRPIVETLVVEGRETKIMDLLSAANIPDKGKFEILQFGILAMEVKAGIDKAVEMFERSLHTSGNKKYQYGEFQPVGLQLCRKVKDGESNKEQLLEKLVSSAKLWAKSPFMEAAIHLRFGGRTDTAVGYFLSLDKGGSEFWGSKNKNWYHRTAKMGLELGMVCAEREDWADAAAITDIIRRRFCGRVAGLFAHELGARDHGTARDALQKALEKVRMKGELLSKERSVSDMLNRWAAT</sequence>
<dbReference type="KEGG" id="tml:GSTUM_00010422001"/>
<organism evidence="1 2">
    <name type="scientific">Tuber melanosporum (strain Mel28)</name>
    <name type="common">Perigord black truffle</name>
    <dbReference type="NCBI Taxonomy" id="656061"/>
    <lineage>
        <taxon>Eukaryota</taxon>
        <taxon>Fungi</taxon>
        <taxon>Dikarya</taxon>
        <taxon>Ascomycota</taxon>
        <taxon>Pezizomycotina</taxon>
        <taxon>Pezizomycetes</taxon>
        <taxon>Pezizales</taxon>
        <taxon>Tuberaceae</taxon>
        <taxon>Tuber</taxon>
    </lineage>
</organism>
<evidence type="ECO:0000313" key="2">
    <source>
        <dbReference type="Proteomes" id="UP000006911"/>
    </source>
</evidence>
<evidence type="ECO:0000313" key="1">
    <source>
        <dbReference type="EMBL" id="CAZ85510.1"/>
    </source>
</evidence>
<dbReference type="GeneID" id="9186494"/>
<dbReference type="HOGENOM" id="CLU_712108_0_0_1"/>
<protein>
    <submittedName>
        <fullName evidence="1">(Perigord truffle) hypothetical protein</fullName>
    </submittedName>
</protein>
<dbReference type="InParanoid" id="D5GLU3"/>
<name>D5GLU3_TUBMM</name>
<reference evidence="1 2" key="1">
    <citation type="journal article" date="2010" name="Nature">
        <title>Perigord black truffle genome uncovers evolutionary origins and mechanisms of symbiosis.</title>
        <authorList>
            <person name="Martin F."/>
            <person name="Kohler A."/>
            <person name="Murat C."/>
            <person name="Balestrini R."/>
            <person name="Coutinho P.M."/>
            <person name="Jaillon O."/>
            <person name="Montanini B."/>
            <person name="Morin E."/>
            <person name="Noel B."/>
            <person name="Percudani R."/>
            <person name="Porcel B."/>
            <person name="Rubini A."/>
            <person name="Amicucci A."/>
            <person name="Amselem J."/>
            <person name="Anthouard V."/>
            <person name="Arcioni S."/>
            <person name="Artiguenave F."/>
            <person name="Aury J.M."/>
            <person name="Ballario P."/>
            <person name="Bolchi A."/>
            <person name="Brenna A."/>
            <person name="Brun A."/>
            <person name="Buee M."/>
            <person name="Cantarel B."/>
            <person name="Chevalier G."/>
            <person name="Couloux A."/>
            <person name="Da Silva C."/>
            <person name="Denoeud F."/>
            <person name="Duplessis S."/>
            <person name="Ghignone S."/>
            <person name="Hilselberger B."/>
            <person name="Iotti M."/>
            <person name="Marcais B."/>
            <person name="Mello A."/>
            <person name="Miranda M."/>
            <person name="Pacioni G."/>
            <person name="Quesneville H."/>
            <person name="Riccioni C."/>
            <person name="Ruotolo R."/>
            <person name="Splivallo R."/>
            <person name="Stocchi V."/>
            <person name="Tisserant E."/>
            <person name="Viscomi A.R."/>
            <person name="Zambonelli A."/>
            <person name="Zampieri E."/>
            <person name="Henrissat B."/>
            <person name="Lebrun M.H."/>
            <person name="Paolocci F."/>
            <person name="Bonfante P."/>
            <person name="Ottonello S."/>
            <person name="Wincker P."/>
        </authorList>
    </citation>
    <scope>NUCLEOTIDE SEQUENCE [LARGE SCALE GENOMIC DNA]</scope>
    <source>
        <strain evidence="1 2">Mel28</strain>
    </source>
</reference>